<protein>
    <submittedName>
        <fullName evidence="1">Thioesterase family protein</fullName>
    </submittedName>
</protein>
<evidence type="ECO:0000313" key="2">
    <source>
        <dbReference type="Proteomes" id="UP001382727"/>
    </source>
</evidence>
<dbReference type="CDD" id="cd00586">
    <property type="entry name" value="4HBT"/>
    <property type="match status" value="1"/>
</dbReference>
<name>A0ABZ2MIW9_9MICO</name>
<dbReference type="EMBL" id="CP144913">
    <property type="protein sequence ID" value="WXB76962.1"/>
    <property type="molecule type" value="Genomic_DNA"/>
</dbReference>
<dbReference type="SUPFAM" id="SSF54637">
    <property type="entry name" value="Thioesterase/thiol ester dehydrase-isomerase"/>
    <property type="match status" value="1"/>
</dbReference>
<reference evidence="1 2" key="1">
    <citation type="submission" date="2024-02" db="EMBL/GenBank/DDBJ databases">
        <title>Janibacter sp. nov., isolated from gut of marine sandworm.</title>
        <authorList>
            <person name="Kim B."/>
            <person name="Jun M.O."/>
            <person name="Shin N.-R."/>
        </authorList>
    </citation>
    <scope>NUCLEOTIDE SEQUENCE [LARGE SCALE GENOMIC DNA]</scope>
    <source>
        <strain evidence="1 2">A1S7</strain>
    </source>
</reference>
<dbReference type="Gene3D" id="3.10.129.10">
    <property type="entry name" value="Hotdog Thioesterase"/>
    <property type="match status" value="1"/>
</dbReference>
<organism evidence="1 2">
    <name type="scientific">Janibacter alittae</name>
    <dbReference type="NCBI Taxonomy" id="3115209"/>
    <lineage>
        <taxon>Bacteria</taxon>
        <taxon>Bacillati</taxon>
        <taxon>Actinomycetota</taxon>
        <taxon>Actinomycetes</taxon>
        <taxon>Micrococcales</taxon>
        <taxon>Intrasporangiaceae</taxon>
        <taxon>Janibacter</taxon>
    </lineage>
</organism>
<dbReference type="Proteomes" id="UP001382727">
    <property type="component" value="Chromosome"/>
</dbReference>
<proteinExistence type="predicted"/>
<keyword evidence="2" id="KW-1185">Reference proteome</keyword>
<dbReference type="InterPro" id="IPR029069">
    <property type="entry name" value="HotDog_dom_sf"/>
</dbReference>
<dbReference type="Pfam" id="PF13279">
    <property type="entry name" value="4HBT_2"/>
    <property type="match status" value="1"/>
</dbReference>
<evidence type="ECO:0000313" key="1">
    <source>
        <dbReference type="EMBL" id="WXB76962.1"/>
    </source>
</evidence>
<accession>A0ABZ2MIW9</accession>
<sequence>MSALPTLSEVTQIRAARRTVAGPEWEDENGHVNVLHFYGFHSHAADDELTRLGVDDDYRASRGCGVFSVEHHLRFFDEVRIGEEVSAHLRWLERADKVFHAVSVLVNHTTGRVANTLEVVEAHVDLTTRRARSIPDDLAARIDRELLVHSGLTWQVPLNGSMGVRARP</sequence>
<gene>
    <name evidence="1" type="ORF">V1351_02550</name>
</gene>
<dbReference type="RefSeq" id="WP_338750424.1">
    <property type="nucleotide sequence ID" value="NZ_CP144913.1"/>
</dbReference>